<feature type="transmembrane region" description="Helical" evidence="1">
    <location>
        <begin position="57"/>
        <end position="77"/>
    </location>
</feature>
<reference evidence="2 3" key="1">
    <citation type="submission" date="2019-07" db="EMBL/GenBank/DDBJ databases">
        <title>Genomic Encyclopedia of Type Strains, Phase I: the one thousand microbial genomes (KMG-I) project.</title>
        <authorList>
            <person name="Kyrpides N."/>
        </authorList>
    </citation>
    <scope>NUCLEOTIDE SEQUENCE [LARGE SCALE GENOMIC DNA]</scope>
    <source>
        <strain evidence="2 3">DSM 6562</strain>
    </source>
</reference>
<organism evidence="2 3">
    <name type="scientific">Desulfallas thermosapovorans DSM 6562</name>
    <dbReference type="NCBI Taxonomy" id="1121431"/>
    <lineage>
        <taxon>Bacteria</taxon>
        <taxon>Bacillati</taxon>
        <taxon>Bacillota</taxon>
        <taxon>Clostridia</taxon>
        <taxon>Eubacteriales</taxon>
        <taxon>Desulfallaceae</taxon>
        <taxon>Desulfallas</taxon>
    </lineage>
</organism>
<sequence>MAVVINMGDLRAGVPANEENERKNLAERWLEEPFLRAELARVEMCRADHPSQVSEGVINYLFAGAMCLLGCSAFWFVKYVM</sequence>
<dbReference type="RefSeq" id="WP_166510575.1">
    <property type="nucleotide sequence ID" value="NZ_VNHM01000002.1"/>
</dbReference>
<evidence type="ECO:0000313" key="3">
    <source>
        <dbReference type="Proteomes" id="UP000323166"/>
    </source>
</evidence>
<gene>
    <name evidence="2" type="ORF">LX24_00519</name>
</gene>
<evidence type="ECO:0000256" key="1">
    <source>
        <dbReference type="SAM" id="Phobius"/>
    </source>
</evidence>
<comment type="caution">
    <text evidence="2">The sequence shown here is derived from an EMBL/GenBank/DDBJ whole genome shotgun (WGS) entry which is preliminary data.</text>
</comment>
<keyword evidence="3" id="KW-1185">Reference proteome</keyword>
<dbReference type="Proteomes" id="UP000323166">
    <property type="component" value="Unassembled WGS sequence"/>
</dbReference>
<dbReference type="AlphaFoldDB" id="A0A5S4ZWD1"/>
<accession>A0A5S4ZWD1</accession>
<keyword evidence="1" id="KW-0812">Transmembrane</keyword>
<keyword evidence="1" id="KW-1133">Transmembrane helix</keyword>
<dbReference type="EMBL" id="VNHM01000002">
    <property type="protein sequence ID" value="TYO97328.1"/>
    <property type="molecule type" value="Genomic_DNA"/>
</dbReference>
<protein>
    <submittedName>
        <fullName evidence="2">Uncharacterized protein</fullName>
    </submittedName>
</protein>
<name>A0A5S4ZWD1_9FIRM</name>
<keyword evidence="1" id="KW-0472">Membrane</keyword>
<evidence type="ECO:0000313" key="2">
    <source>
        <dbReference type="EMBL" id="TYO97328.1"/>
    </source>
</evidence>
<proteinExistence type="predicted"/>